<evidence type="ECO:0000256" key="5">
    <source>
        <dbReference type="SAM" id="Coils"/>
    </source>
</evidence>
<keyword evidence="3" id="KW-0479">Metal-binding</keyword>
<evidence type="ECO:0000256" key="4">
    <source>
        <dbReference type="PROSITE-ProRule" id="PRU00024"/>
    </source>
</evidence>
<dbReference type="PANTHER" id="PTHR36754:SF2">
    <property type="entry name" value="E3 UBIQUITIN-PROTEIN LIGASE TRIM37"/>
    <property type="match status" value="1"/>
</dbReference>
<evidence type="ECO:0000259" key="7">
    <source>
        <dbReference type="PROSITE" id="PS50089"/>
    </source>
</evidence>
<dbReference type="Gene3D" id="3.30.40.10">
    <property type="entry name" value="Zinc/RING finger domain, C3HC4 (zinc finger)"/>
    <property type="match status" value="1"/>
</dbReference>
<name>A0A433DKV8_9FUNG</name>
<keyword evidence="4" id="KW-0863">Zinc-finger</keyword>
<dbReference type="InterPro" id="IPR001841">
    <property type="entry name" value="Znf_RING"/>
</dbReference>
<sequence length="681" mass="76929">MTTSASFNQDDLLQCFVCYDPLRVPVLCPSCSKLACDACMRRWILKDKKCPHCRTALTIDKLIRARFVEEFQQQIAANKAKQAKEACPTHPHKTLTYYCSRCHTPVCGDCGILGAHREHATSIESVQSAYTSRVSHLKSNHILNARKVLQSFKDALAQLESNKSQLAKARKKAHDDIRKARDLMLQDLDRQWGTKDSALNVYYSDSGINYFAAIVISAQIRPLHDAVTLLRSVIASVETSSDQDPPAVLLKNYNDFIVSLEDAQKLNPDNFDAELGDHKLDMTHLVPAPQERWVLVRDFSPEMSMYGLKWRLKIYCTGRTHVDEGYLSVFIELVEGSDANEEEEYHYEIEMLHPTGYPRVTMINNGSSVVRKGHASVVKEYISKFGGQYMLWGYNEFCSLDLLTRELPSNGYIRKLEDELRQLRSATGQQKNPQDITQDLANNSIPIDDGYIDMDANVLNHAVLERTCVRQGNFGDREVVESEPFNVCKSQDGKQWQSGDGPVKPEDREYDIREVKNIDKKQYDSGDVGDGKGKGKAMDLEEFAGYWDGGSETIWYPQHNSLLKLAIVNSIIKKSDSTIKPPISNFADGGTTTKRNQYDPDEPVGDSSASPPPKRIRLRSSGKVADPLSSSPHGQLRAWYLMDDDEYMRNAVTDDDFDELLLMQQHLAHQQEEQVMPGKEA</sequence>
<dbReference type="EMBL" id="RBNI01000681">
    <property type="protein sequence ID" value="RUP51508.1"/>
    <property type="molecule type" value="Genomic_DNA"/>
</dbReference>
<dbReference type="Pfam" id="PF00643">
    <property type="entry name" value="zf-B_box"/>
    <property type="match status" value="1"/>
</dbReference>
<dbReference type="SUPFAM" id="SSF57850">
    <property type="entry name" value="RING/U-box"/>
    <property type="match status" value="1"/>
</dbReference>
<accession>A0A433DKV8</accession>
<dbReference type="GO" id="GO:0005778">
    <property type="term" value="C:peroxisomal membrane"/>
    <property type="evidence" value="ECO:0007669"/>
    <property type="project" value="TreeGrafter"/>
</dbReference>
<feature type="coiled-coil region" evidence="5">
    <location>
        <begin position="142"/>
        <end position="176"/>
    </location>
</feature>
<comment type="subcellular location">
    <subcellularLocation>
        <location evidence="1">Cytoplasm</location>
    </subcellularLocation>
</comment>
<dbReference type="Gene3D" id="3.30.160.60">
    <property type="entry name" value="Classic Zinc Finger"/>
    <property type="match status" value="1"/>
</dbReference>
<feature type="domain" description="RING-type" evidence="7">
    <location>
        <begin position="15"/>
        <end position="54"/>
    </location>
</feature>
<evidence type="ECO:0000256" key="2">
    <source>
        <dbReference type="ARBA" id="ARBA00022490"/>
    </source>
</evidence>
<evidence type="ECO:0000256" key="6">
    <source>
        <dbReference type="SAM" id="MobiDB-lite"/>
    </source>
</evidence>
<keyword evidence="10" id="KW-1185">Reference proteome</keyword>
<dbReference type="GO" id="GO:0031625">
    <property type="term" value="F:ubiquitin protein ligase binding"/>
    <property type="evidence" value="ECO:0007669"/>
    <property type="project" value="TreeGrafter"/>
</dbReference>
<proteinExistence type="predicted"/>
<dbReference type="InterPro" id="IPR000315">
    <property type="entry name" value="Znf_B-box"/>
</dbReference>
<dbReference type="PANTHER" id="PTHR36754">
    <property type="entry name" value="E3 UBIQUITIN-PROTEIN LIGASE TRIM37"/>
    <property type="match status" value="1"/>
</dbReference>
<dbReference type="Gene3D" id="2.60.210.10">
    <property type="entry name" value="Apoptosis, Tumor Necrosis Factor Receptor Associated Protein 2, Chain A"/>
    <property type="match status" value="1"/>
</dbReference>
<dbReference type="Pfam" id="PF22486">
    <property type="entry name" value="MATH_2"/>
    <property type="match status" value="1"/>
</dbReference>
<keyword evidence="5" id="KW-0175">Coiled coil</keyword>
<keyword evidence="4" id="KW-0862">Zinc</keyword>
<gene>
    <name evidence="9" type="ORF">BC936DRAFT_147779</name>
</gene>
<dbReference type="SUPFAM" id="SSF49599">
    <property type="entry name" value="TRAF domain-like"/>
    <property type="match status" value="1"/>
</dbReference>
<dbReference type="OrthoDB" id="192247at2759"/>
<dbReference type="GO" id="GO:0061630">
    <property type="term" value="F:ubiquitin protein ligase activity"/>
    <property type="evidence" value="ECO:0007669"/>
    <property type="project" value="TreeGrafter"/>
</dbReference>
<dbReference type="InterPro" id="IPR002083">
    <property type="entry name" value="MATH/TRAF_dom"/>
</dbReference>
<dbReference type="GO" id="GO:0005164">
    <property type="term" value="F:tumor necrosis factor receptor binding"/>
    <property type="evidence" value="ECO:0007669"/>
    <property type="project" value="TreeGrafter"/>
</dbReference>
<dbReference type="PROSITE" id="PS50119">
    <property type="entry name" value="ZF_BBOX"/>
    <property type="match status" value="1"/>
</dbReference>
<reference evidence="9 10" key="1">
    <citation type="journal article" date="2018" name="New Phytol.">
        <title>Phylogenomics of Endogonaceae and evolution of mycorrhizas within Mucoromycota.</title>
        <authorList>
            <person name="Chang Y."/>
            <person name="Desiro A."/>
            <person name="Na H."/>
            <person name="Sandor L."/>
            <person name="Lipzen A."/>
            <person name="Clum A."/>
            <person name="Barry K."/>
            <person name="Grigoriev I.V."/>
            <person name="Martin F.M."/>
            <person name="Stajich J.E."/>
            <person name="Smith M.E."/>
            <person name="Bonito G."/>
            <person name="Spatafora J.W."/>
        </authorList>
    </citation>
    <scope>NUCLEOTIDE SEQUENCE [LARGE SCALE GENOMIC DNA]</scope>
    <source>
        <strain evidence="9 10">GMNB39</strain>
    </source>
</reference>
<comment type="caution">
    <text evidence="9">The sequence shown here is derived from an EMBL/GenBank/DDBJ whole genome shotgun (WGS) entry which is preliminary data.</text>
</comment>
<feature type="region of interest" description="Disordered" evidence="6">
    <location>
        <begin position="578"/>
        <end position="632"/>
    </location>
</feature>
<dbReference type="InterPro" id="IPR008974">
    <property type="entry name" value="TRAF-like"/>
</dbReference>
<protein>
    <submittedName>
        <fullName evidence="9">Uncharacterized protein</fullName>
    </submittedName>
</protein>
<dbReference type="GO" id="GO:0008270">
    <property type="term" value="F:zinc ion binding"/>
    <property type="evidence" value="ECO:0007669"/>
    <property type="project" value="UniProtKB-KW"/>
</dbReference>
<dbReference type="AlphaFoldDB" id="A0A433DKV8"/>
<dbReference type="InterPro" id="IPR013083">
    <property type="entry name" value="Znf_RING/FYVE/PHD"/>
</dbReference>
<dbReference type="PROSITE" id="PS50089">
    <property type="entry name" value="ZF_RING_2"/>
    <property type="match status" value="1"/>
</dbReference>
<evidence type="ECO:0000313" key="9">
    <source>
        <dbReference type="EMBL" id="RUP51508.1"/>
    </source>
</evidence>
<dbReference type="GO" id="GO:0051865">
    <property type="term" value="P:protein autoubiquitination"/>
    <property type="evidence" value="ECO:0007669"/>
    <property type="project" value="TreeGrafter"/>
</dbReference>
<dbReference type="GO" id="GO:0006513">
    <property type="term" value="P:protein monoubiquitination"/>
    <property type="evidence" value="ECO:0007669"/>
    <property type="project" value="TreeGrafter"/>
</dbReference>
<dbReference type="GO" id="GO:0016235">
    <property type="term" value="C:aggresome"/>
    <property type="evidence" value="ECO:0007669"/>
    <property type="project" value="TreeGrafter"/>
</dbReference>
<evidence type="ECO:0000259" key="8">
    <source>
        <dbReference type="PROSITE" id="PS50119"/>
    </source>
</evidence>
<organism evidence="9 10">
    <name type="scientific">Jimgerdemannia flammicorona</name>
    <dbReference type="NCBI Taxonomy" id="994334"/>
    <lineage>
        <taxon>Eukaryota</taxon>
        <taxon>Fungi</taxon>
        <taxon>Fungi incertae sedis</taxon>
        <taxon>Mucoromycota</taxon>
        <taxon>Mucoromycotina</taxon>
        <taxon>Endogonomycetes</taxon>
        <taxon>Endogonales</taxon>
        <taxon>Endogonaceae</taxon>
        <taxon>Jimgerdemannia</taxon>
    </lineage>
</organism>
<dbReference type="CDD" id="cd19756">
    <property type="entry name" value="Bbox2"/>
    <property type="match status" value="1"/>
</dbReference>
<evidence type="ECO:0000313" key="10">
    <source>
        <dbReference type="Proteomes" id="UP000268093"/>
    </source>
</evidence>
<dbReference type="CDD" id="cd16619">
    <property type="entry name" value="mRING-HC-C4C4_TRIM37_C-VIII"/>
    <property type="match status" value="1"/>
</dbReference>
<evidence type="ECO:0000256" key="3">
    <source>
        <dbReference type="ARBA" id="ARBA00022723"/>
    </source>
</evidence>
<dbReference type="InterPro" id="IPR053003">
    <property type="entry name" value="TRIM_RBCC_E3_ubiq-ligases"/>
</dbReference>
<dbReference type="GO" id="GO:0070842">
    <property type="term" value="P:aggresome assembly"/>
    <property type="evidence" value="ECO:0007669"/>
    <property type="project" value="TreeGrafter"/>
</dbReference>
<keyword evidence="2" id="KW-0963">Cytoplasm</keyword>
<dbReference type="SUPFAM" id="SSF57845">
    <property type="entry name" value="B-box zinc-binding domain"/>
    <property type="match status" value="1"/>
</dbReference>
<evidence type="ECO:0000256" key="1">
    <source>
        <dbReference type="ARBA" id="ARBA00004496"/>
    </source>
</evidence>
<dbReference type="Proteomes" id="UP000268093">
    <property type="component" value="Unassembled WGS sequence"/>
</dbReference>
<feature type="domain" description="B box-type" evidence="8">
    <location>
        <begin position="82"/>
        <end position="124"/>
    </location>
</feature>